<dbReference type="PANTHER" id="PTHR47481">
    <property type="match status" value="1"/>
</dbReference>
<dbReference type="PANTHER" id="PTHR47481:SF10">
    <property type="entry name" value="COPIA-LIKE POLYPROTEIN_RETROTRANSPOSON"/>
    <property type="match status" value="1"/>
</dbReference>
<proteinExistence type="predicted"/>
<comment type="caution">
    <text evidence="2">The sequence shown here is derived from an EMBL/GenBank/DDBJ whole genome shotgun (WGS) entry which is preliminary data.</text>
</comment>
<protein>
    <recommendedName>
        <fullName evidence="4">Retrotransposon Copia-like N-terminal domain-containing protein</fullName>
    </recommendedName>
</protein>
<gene>
    <name evidence="2" type="ORF">F2P56_019028</name>
</gene>
<reference evidence="2" key="1">
    <citation type="submission" date="2015-10" db="EMBL/GenBank/DDBJ databases">
        <authorList>
            <person name="Martinez-Garcia P.J."/>
            <person name="Crepeau M.W."/>
            <person name="Puiu D."/>
            <person name="Gonzalez-Ibeas D."/>
            <person name="Whalen J."/>
            <person name="Stevens K."/>
            <person name="Paul R."/>
            <person name="Butterfield T."/>
            <person name="Britton M."/>
            <person name="Reagan R."/>
            <person name="Chakraborty S."/>
            <person name="Walawage S.L."/>
            <person name="Vasquez-Gross H.A."/>
            <person name="Cardeno C."/>
            <person name="Famula R."/>
            <person name="Pratt K."/>
            <person name="Kuruganti S."/>
            <person name="Aradhya M.K."/>
            <person name="Leslie C.A."/>
            <person name="Dandekar A.M."/>
            <person name="Salzberg S.L."/>
            <person name="Wegrzyn J.L."/>
            <person name="Langley C.H."/>
            <person name="Neale D.B."/>
        </authorList>
    </citation>
    <scope>NUCLEOTIDE SEQUENCE</scope>
    <source>
        <tissue evidence="2">Leaves</tissue>
    </source>
</reference>
<dbReference type="Proteomes" id="UP000619265">
    <property type="component" value="Unassembled WGS sequence"/>
</dbReference>
<evidence type="ECO:0000256" key="1">
    <source>
        <dbReference type="SAM" id="MobiDB-lite"/>
    </source>
</evidence>
<feature type="compositionally biased region" description="Polar residues" evidence="1">
    <location>
        <begin position="255"/>
        <end position="265"/>
    </location>
</feature>
<dbReference type="Gramene" id="Jr08_18080_p1">
    <property type="protein sequence ID" value="cds.Jr08_18080_p1"/>
    <property type="gene ID" value="Jr08_18080"/>
</dbReference>
<evidence type="ECO:0008006" key="4">
    <source>
        <dbReference type="Google" id="ProtNLM"/>
    </source>
</evidence>
<organism evidence="2 3">
    <name type="scientific">Juglans regia</name>
    <name type="common">English walnut</name>
    <dbReference type="NCBI Taxonomy" id="51240"/>
    <lineage>
        <taxon>Eukaryota</taxon>
        <taxon>Viridiplantae</taxon>
        <taxon>Streptophyta</taxon>
        <taxon>Embryophyta</taxon>
        <taxon>Tracheophyta</taxon>
        <taxon>Spermatophyta</taxon>
        <taxon>Magnoliopsida</taxon>
        <taxon>eudicotyledons</taxon>
        <taxon>Gunneridae</taxon>
        <taxon>Pentapetalae</taxon>
        <taxon>rosids</taxon>
        <taxon>fabids</taxon>
        <taxon>Fagales</taxon>
        <taxon>Juglandaceae</taxon>
        <taxon>Juglans</taxon>
    </lineage>
</organism>
<dbReference type="EMBL" id="LIHL02000008">
    <property type="protein sequence ID" value="KAF5463085.1"/>
    <property type="molecule type" value="Genomic_DNA"/>
</dbReference>
<reference evidence="2" key="2">
    <citation type="submission" date="2020-03" db="EMBL/GenBank/DDBJ databases">
        <title>Walnut 2.0.</title>
        <authorList>
            <person name="Marrano A."/>
            <person name="Britton M."/>
            <person name="Zimin A.V."/>
            <person name="Zaini P.A."/>
            <person name="Workman R."/>
            <person name="Puiu D."/>
            <person name="Bianco L."/>
            <person name="Allen B.J."/>
            <person name="Troggio M."/>
            <person name="Leslie C.A."/>
            <person name="Timp W."/>
            <person name="Dendekar A."/>
            <person name="Salzberg S.L."/>
            <person name="Neale D.B."/>
        </authorList>
    </citation>
    <scope>NUCLEOTIDE SEQUENCE</scope>
    <source>
        <tissue evidence="2">Leaves</tissue>
    </source>
</reference>
<feature type="compositionally biased region" description="Basic residues" evidence="1">
    <location>
        <begin position="232"/>
        <end position="254"/>
    </location>
</feature>
<accession>A0A833U628</accession>
<feature type="region of interest" description="Disordered" evidence="1">
    <location>
        <begin position="220"/>
        <end position="268"/>
    </location>
</feature>
<evidence type="ECO:0000313" key="3">
    <source>
        <dbReference type="Proteomes" id="UP000619265"/>
    </source>
</evidence>
<evidence type="ECO:0000313" key="2">
    <source>
        <dbReference type="EMBL" id="KAF5463085.1"/>
    </source>
</evidence>
<name>A0A833U628_JUGRE</name>
<dbReference type="Pfam" id="PF14223">
    <property type="entry name" value="Retrotran_gag_2"/>
    <property type="match status" value="1"/>
</dbReference>
<dbReference type="AlphaFoldDB" id="A0A833U628"/>
<sequence>MAEASPPPTSSSSLPHLSHLVTVKLTHENYLLWRTQMVPYLRGQDLFHFVDGSSKPPSRFLSDKITINPTFLAWTKTDQMILSAIISTLSDNLIAQMVGHSTSQAAWSAIEKLFSSQSHARVTQLRYQLATISKGASSVSDYFRKLKHLSDTMCAAGTPLSSDEFTSYLLAGLNSDYDALVMSITARLEPMAPEELYSLLLTYESRLAHSTHLPASTILSANYTSGPPNHTNRGRGNYRGHNRAPFRGRGRGRHSSSQTSANTFAPSPLPHGKPICQVCGKVGHSAIKCYFRFDHAYQSEPPRNLTANYSSSSASPDSSWYPDTAATNHITSDMSNLNLTSGPYSGNEQIRIGDGTELPIANIGFNDGNPSPSWSHA</sequence>